<keyword evidence="10" id="KW-1185">Reference proteome</keyword>
<evidence type="ECO:0000256" key="3">
    <source>
        <dbReference type="ARBA" id="ARBA00023015"/>
    </source>
</evidence>
<dbReference type="PROSITE" id="PS50048">
    <property type="entry name" value="ZN2_CY6_FUNGAL_2"/>
    <property type="match status" value="1"/>
</dbReference>
<feature type="region of interest" description="Disordered" evidence="7">
    <location>
        <begin position="67"/>
        <end position="93"/>
    </location>
</feature>
<dbReference type="CDD" id="cd12148">
    <property type="entry name" value="fungal_TF_MHR"/>
    <property type="match status" value="1"/>
</dbReference>
<dbReference type="PANTHER" id="PTHR47338">
    <property type="entry name" value="ZN(II)2CYS6 TRANSCRIPTION FACTOR (EUROFUNG)-RELATED"/>
    <property type="match status" value="1"/>
</dbReference>
<dbReference type="InterPro" id="IPR036864">
    <property type="entry name" value="Zn2-C6_fun-type_DNA-bd_sf"/>
</dbReference>
<feature type="region of interest" description="Disordered" evidence="7">
    <location>
        <begin position="831"/>
        <end position="893"/>
    </location>
</feature>
<evidence type="ECO:0000259" key="8">
    <source>
        <dbReference type="PROSITE" id="PS50048"/>
    </source>
</evidence>
<keyword evidence="6" id="KW-0539">Nucleus</keyword>
<dbReference type="EMBL" id="JAGPYM010000009">
    <property type="protein sequence ID" value="KAH6890441.1"/>
    <property type="molecule type" value="Genomic_DNA"/>
</dbReference>
<dbReference type="GO" id="GO:0006351">
    <property type="term" value="P:DNA-templated transcription"/>
    <property type="evidence" value="ECO:0007669"/>
    <property type="project" value="InterPro"/>
</dbReference>
<accession>A0A9P9AQZ5</accession>
<feature type="region of interest" description="Disordered" evidence="7">
    <location>
        <begin position="269"/>
        <end position="322"/>
    </location>
</feature>
<evidence type="ECO:0000256" key="7">
    <source>
        <dbReference type="SAM" id="MobiDB-lite"/>
    </source>
</evidence>
<gene>
    <name evidence="9" type="ORF">B0T10DRAFT_319074</name>
</gene>
<dbReference type="Pfam" id="PF04082">
    <property type="entry name" value="Fungal_trans"/>
    <property type="match status" value="1"/>
</dbReference>
<name>A0A9P9AQZ5_9HYPO</name>
<dbReference type="SMART" id="SM00066">
    <property type="entry name" value="GAL4"/>
    <property type="match status" value="1"/>
</dbReference>
<comment type="caution">
    <text evidence="9">The sequence shown here is derived from an EMBL/GenBank/DDBJ whole genome shotgun (WGS) entry which is preliminary data.</text>
</comment>
<dbReference type="InterPro" id="IPR001138">
    <property type="entry name" value="Zn2Cys6_DnaBD"/>
</dbReference>
<dbReference type="PROSITE" id="PS00463">
    <property type="entry name" value="ZN2_CY6_FUNGAL_1"/>
    <property type="match status" value="1"/>
</dbReference>
<feature type="region of interest" description="Disordered" evidence="7">
    <location>
        <begin position="1"/>
        <end position="42"/>
    </location>
</feature>
<evidence type="ECO:0000256" key="1">
    <source>
        <dbReference type="ARBA" id="ARBA00004123"/>
    </source>
</evidence>
<dbReference type="Proteomes" id="UP000777438">
    <property type="component" value="Unassembled WGS sequence"/>
</dbReference>
<feature type="compositionally biased region" description="Polar residues" evidence="7">
    <location>
        <begin position="24"/>
        <end position="36"/>
    </location>
</feature>
<reference evidence="9 10" key="1">
    <citation type="journal article" date="2021" name="Nat. Commun.">
        <title>Genetic determinants of endophytism in the Arabidopsis root mycobiome.</title>
        <authorList>
            <person name="Mesny F."/>
            <person name="Miyauchi S."/>
            <person name="Thiergart T."/>
            <person name="Pickel B."/>
            <person name="Atanasova L."/>
            <person name="Karlsson M."/>
            <person name="Huettel B."/>
            <person name="Barry K.W."/>
            <person name="Haridas S."/>
            <person name="Chen C."/>
            <person name="Bauer D."/>
            <person name="Andreopoulos W."/>
            <person name="Pangilinan J."/>
            <person name="LaButti K."/>
            <person name="Riley R."/>
            <person name="Lipzen A."/>
            <person name="Clum A."/>
            <person name="Drula E."/>
            <person name="Henrissat B."/>
            <person name="Kohler A."/>
            <person name="Grigoriev I.V."/>
            <person name="Martin F.M."/>
            <person name="Hacquard S."/>
        </authorList>
    </citation>
    <scope>NUCLEOTIDE SEQUENCE [LARGE SCALE GENOMIC DNA]</scope>
    <source>
        <strain evidence="9 10">MPI-CAGE-CH-0241</strain>
    </source>
</reference>
<sequence>MSPGGNPSTHHFHNGHQPLDSASHVFQNTSDSNTQPPEHPVMMDVPRYEEYNFPYTALPTQPTLLPLNDQTNVSQPADPFAQHPSSVAMDPSQTISSVNAQPLAFDTTVPDHQGLNRSGPDAAPERTSPATNSLDDSVADEFGLTSNACADGTDLGGKAKEDKSDATPAWTELKTKAGKERKRLPLACIACRRKKIRCSGEKPSCKHCLRSRMPCVYKVTARKAAPRTDYMAMLDKRLKRMEERIIKVIPKSEQEATASVTRAVVKPTMPGSLPSVKGGSKKRGAEEAFGKELESWAQAPLRSKIAGDDRPNSLQVQEEEENKLLHEGSDALPSKEIQEHLAEVFFDNIYGQSYHLLHKPSYMRKLKNNTLPPVLILSVCAVAARFTGNPKLTSSTPQFLRGEEWASQARDICIRRYEWPNLTILTCLLILGLHEFGTCQGGRSWALGGQAIRMAFALQLHKDLEYDPMGRNGKRTRLSFIDREIRRRIMWACFLMDRFNSSGTDRPMFVREETIQIPLPIKERYFQLDMPAPTETLDGRVLHPALPYDGQPSDARENMGVAAFMIRAISIWGQIITYLNQGGKETDSHAMWAPESDYTKLLTDAEGFEATLPPSLLYSAENIEVHKTENTAAQFFFLHTCIQQNILFLNRAAMYPSIAQSREEAPPQDFYSDASSKMITAANRISDVLKEAERLRQFVSTPFAGYCAFSSTTVHILGLMQPNRKSIAESNLAVNVKYLHKMKKYWGMFHWMVENVRAQYKSALDAARTGSRAHDAAAQSSMLQYGDWFNRYPHGLSDAEFMDPATFKKKDKGADGVLEAKPELQSVEEYISTLSPSQTSDTRDSVRPSKRKSSSKKQSGANGQQGQLEVMSNPDLGGQTAPDQMGAGLQQPRRYSGQIVGQTADPTGFSPMTVTQPQAFNTTMSPISPGNASFAHHTQVPPFFPPDLLAMNLGHQMNGSIHPAFGGYSMDVAGNIALGPNMMDGVDWDSMAAGTPNAGGRRASGRGGVNGQAHGSADGAVQFNGQEASSAWFMPFNLEPPEMSQDMGFGLGNVDPFAGMFNGGSGLTTPPNTLGGLHNGS</sequence>
<dbReference type="GO" id="GO:0000981">
    <property type="term" value="F:DNA-binding transcription factor activity, RNA polymerase II-specific"/>
    <property type="evidence" value="ECO:0007669"/>
    <property type="project" value="InterPro"/>
</dbReference>
<dbReference type="InterPro" id="IPR050815">
    <property type="entry name" value="TF_fung"/>
</dbReference>
<evidence type="ECO:0000256" key="6">
    <source>
        <dbReference type="ARBA" id="ARBA00023242"/>
    </source>
</evidence>
<evidence type="ECO:0000256" key="5">
    <source>
        <dbReference type="ARBA" id="ARBA00023163"/>
    </source>
</evidence>
<dbReference type="Pfam" id="PF00172">
    <property type="entry name" value="Zn_clus"/>
    <property type="match status" value="1"/>
</dbReference>
<keyword evidence="5" id="KW-0804">Transcription</keyword>
<protein>
    <submittedName>
        <fullName evidence="9">Fungal-specific transcription factor domain-containing protein</fullName>
    </submittedName>
</protein>
<evidence type="ECO:0000256" key="4">
    <source>
        <dbReference type="ARBA" id="ARBA00023026"/>
    </source>
</evidence>
<evidence type="ECO:0000313" key="9">
    <source>
        <dbReference type="EMBL" id="KAH6890441.1"/>
    </source>
</evidence>
<evidence type="ECO:0000256" key="2">
    <source>
        <dbReference type="ARBA" id="ARBA00022723"/>
    </source>
</evidence>
<feature type="domain" description="Zn(2)-C6 fungal-type" evidence="8">
    <location>
        <begin position="187"/>
        <end position="217"/>
    </location>
</feature>
<feature type="compositionally biased region" description="Basic and acidic residues" evidence="7">
    <location>
        <begin position="283"/>
        <end position="294"/>
    </location>
</feature>
<dbReference type="GO" id="GO:0005634">
    <property type="term" value="C:nucleus"/>
    <property type="evidence" value="ECO:0007669"/>
    <property type="project" value="UniProtKB-SubCell"/>
</dbReference>
<organism evidence="9 10">
    <name type="scientific">Thelonectria olida</name>
    <dbReference type="NCBI Taxonomy" id="1576542"/>
    <lineage>
        <taxon>Eukaryota</taxon>
        <taxon>Fungi</taxon>
        <taxon>Dikarya</taxon>
        <taxon>Ascomycota</taxon>
        <taxon>Pezizomycotina</taxon>
        <taxon>Sordariomycetes</taxon>
        <taxon>Hypocreomycetidae</taxon>
        <taxon>Hypocreales</taxon>
        <taxon>Nectriaceae</taxon>
        <taxon>Thelonectria</taxon>
    </lineage>
</organism>
<dbReference type="PRINTS" id="PR00755">
    <property type="entry name" value="AFLATOXINBRP"/>
</dbReference>
<dbReference type="CDD" id="cd00067">
    <property type="entry name" value="GAL4"/>
    <property type="match status" value="1"/>
</dbReference>
<dbReference type="AlphaFoldDB" id="A0A9P9AQZ5"/>
<dbReference type="GO" id="GO:0003677">
    <property type="term" value="F:DNA binding"/>
    <property type="evidence" value="ECO:0007669"/>
    <property type="project" value="InterPro"/>
</dbReference>
<proteinExistence type="predicted"/>
<evidence type="ECO:0000313" key="10">
    <source>
        <dbReference type="Proteomes" id="UP000777438"/>
    </source>
</evidence>
<feature type="region of interest" description="Disordered" evidence="7">
    <location>
        <begin position="996"/>
        <end position="1019"/>
    </location>
</feature>
<dbReference type="OrthoDB" id="39175at2759"/>
<keyword evidence="2" id="KW-0479">Metal-binding</keyword>
<comment type="subcellular location">
    <subcellularLocation>
        <location evidence="1">Nucleus</location>
    </subcellularLocation>
</comment>
<dbReference type="PANTHER" id="PTHR47338:SF27">
    <property type="entry name" value="ZN(II)2CYS6 TRANSCRIPTION FACTOR (EUROFUNG)"/>
    <property type="match status" value="1"/>
</dbReference>
<keyword evidence="3" id="KW-0805">Transcription regulation</keyword>
<dbReference type="SUPFAM" id="SSF57701">
    <property type="entry name" value="Zn2/Cys6 DNA-binding domain"/>
    <property type="match status" value="1"/>
</dbReference>
<dbReference type="InterPro" id="IPR007219">
    <property type="entry name" value="XnlR_reg_dom"/>
</dbReference>
<dbReference type="GO" id="GO:0008270">
    <property type="term" value="F:zinc ion binding"/>
    <property type="evidence" value="ECO:0007669"/>
    <property type="project" value="InterPro"/>
</dbReference>
<feature type="region of interest" description="Disordered" evidence="7">
    <location>
        <begin position="107"/>
        <end position="137"/>
    </location>
</feature>
<dbReference type="Gene3D" id="4.10.240.10">
    <property type="entry name" value="Zn(2)-C6 fungal-type DNA-binding domain"/>
    <property type="match status" value="1"/>
</dbReference>
<keyword evidence="4" id="KW-0843">Virulence</keyword>
<dbReference type="SMART" id="SM00906">
    <property type="entry name" value="Fungal_trans"/>
    <property type="match status" value="1"/>
</dbReference>